<evidence type="ECO:0000259" key="1">
    <source>
        <dbReference type="Pfam" id="PF01370"/>
    </source>
</evidence>
<dbReference type="Gene3D" id="3.40.50.720">
    <property type="entry name" value="NAD(P)-binding Rossmann-like Domain"/>
    <property type="match status" value="1"/>
</dbReference>
<feature type="domain" description="NAD-dependent epimerase/dehydratase" evidence="1">
    <location>
        <begin position="7"/>
        <end position="274"/>
    </location>
</feature>
<dbReference type="InterPro" id="IPR036291">
    <property type="entry name" value="NAD(P)-bd_dom_sf"/>
</dbReference>
<dbReference type="AlphaFoldDB" id="A0AB34J9V3"/>
<organism evidence="2 3">
    <name type="scientific">Prymnesium parvum</name>
    <name type="common">Toxic golden alga</name>
    <dbReference type="NCBI Taxonomy" id="97485"/>
    <lineage>
        <taxon>Eukaryota</taxon>
        <taxon>Haptista</taxon>
        <taxon>Haptophyta</taxon>
        <taxon>Prymnesiophyceae</taxon>
        <taxon>Prymnesiales</taxon>
        <taxon>Prymnesiaceae</taxon>
        <taxon>Prymnesium</taxon>
    </lineage>
</organism>
<dbReference type="EMBL" id="JBGBPQ010000010">
    <property type="protein sequence ID" value="KAL1518594.1"/>
    <property type="molecule type" value="Genomic_DNA"/>
</dbReference>
<comment type="caution">
    <text evidence="2">The sequence shown here is derived from an EMBL/GenBank/DDBJ whole genome shotgun (WGS) entry which is preliminary data.</text>
</comment>
<dbReference type="Pfam" id="PF01370">
    <property type="entry name" value="Epimerase"/>
    <property type="match status" value="1"/>
</dbReference>
<sequence length="379" mass="42611">MSEPKVVCIVGVAGFIGSHLLEKIIREQEWTVIGCDMVPPTKIQQLLGAEKKWASRFEFHQMNITEDVEKLEELIRKSDTVINLAAICNPSEYIKQPVNTINSNFTDAQDCIKFCVKYNKHLVHFSTCEVYGRTLSSYGLPASDPQNYILDEETTPMIMGPVSAQRWCYACAKQLVERLIFAHGTENNLKFTIVRPYNWIGPRMDYVPGVDGKDDGQPRVLASFMTALMKGEPLVLVNGGQVYRTFCFVEDACEAVVKIIEKPEKSVGHAFNIGNPENNIQVQALANLMIDMYAKITGKPKGTTKDISGEEYYGKGYEDSDLRIPSMRLVRKQLDWEPKTSLKDAMEMTMKVFIEKYADKLAGLKRVSDADAPAAKKAK</sequence>
<dbReference type="SUPFAM" id="SSF51735">
    <property type="entry name" value="NAD(P)-binding Rossmann-fold domains"/>
    <property type="match status" value="1"/>
</dbReference>
<dbReference type="PANTHER" id="PTHR43245">
    <property type="entry name" value="BIFUNCTIONAL POLYMYXIN RESISTANCE PROTEIN ARNA"/>
    <property type="match status" value="1"/>
</dbReference>
<proteinExistence type="predicted"/>
<dbReference type="InterPro" id="IPR001509">
    <property type="entry name" value="Epimerase_deHydtase"/>
</dbReference>
<evidence type="ECO:0000313" key="3">
    <source>
        <dbReference type="Proteomes" id="UP001515480"/>
    </source>
</evidence>
<dbReference type="Proteomes" id="UP001515480">
    <property type="component" value="Unassembled WGS sequence"/>
</dbReference>
<gene>
    <name evidence="2" type="ORF">AB1Y20_002882</name>
</gene>
<dbReference type="InterPro" id="IPR050177">
    <property type="entry name" value="Lipid_A_modif_metabolic_enz"/>
</dbReference>
<dbReference type="PANTHER" id="PTHR43245:SF13">
    <property type="entry name" value="UDP-D-APIOSE_UDP-D-XYLOSE SYNTHASE 2"/>
    <property type="match status" value="1"/>
</dbReference>
<protein>
    <recommendedName>
        <fullName evidence="1">NAD-dependent epimerase/dehydratase domain-containing protein</fullName>
    </recommendedName>
</protein>
<name>A0AB34J9V3_PRYPA</name>
<accession>A0AB34J9V3</accession>
<keyword evidence="3" id="KW-1185">Reference proteome</keyword>
<dbReference type="NCBIfam" id="NF008872">
    <property type="entry name" value="PRK11908.1"/>
    <property type="match status" value="1"/>
</dbReference>
<reference evidence="2 3" key="1">
    <citation type="journal article" date="2024" name="Science">
        <title>Giant polyketide synthase enzymes in the biosynthesis of giant marine polyether toxins.</title>
        <authorList>
            <person name="Fallon T.R."/>
            <person name="Shende V.V."/>
            <person name="Wierzbicki I.H."/>
            <person name="Pendleton A.L."/>
            <person name="Watervoot N.F."/>
            <person name="Auber R.P."/>
            <person name="Gonzalez D.J."/>
            <person name="Wisecaver J.H."/>
            <person name="Moore B.S."/>
        </authorList>
    </citation>
    <scope>NUCLEOTIDE SEQUENCE [LARGE SCALE GENOMIC DNA]</scope>
    <source>
        <strain evidence="2 3">12B1</strain>
    </source>
</reference>
<evidence type="ECO:0000313" key="2">
    <source>
        <dbReference type="EMBL" id="KAL1518594.1"/>
    </source>
</evidence>